<evidence type="ECO:0000259" key="2">
    <source>
        <dbReference type="SMART" id="SM00998"/>
    </source>
</evidence>
<dbReference type="Gene3D" id="1.10.40.30">
    <property type="entry name" value="Fumarase/aspartase (C-terminal domain)"/>
    <property type="match status" value="1"/>
</dbReference>
<protein>
    <recommendedName>
        <fullName evidence="2">Adenylosuccinate lyase C-terminal domain-containing protein</fullName>
    </recommendedName>
</protein>
<dbReference type="PANTHER" id="PTHR43172:SF2">
    <property type="entry name" value="ADENYLOSUCCINATE LYASE C-TERMINAL DOMAIN-CONTAINING PROTEIN"/>
    <property type="match status" value="1"/>
</dbReference>
<gene>
    <name evidence="3" type="ORF">I303_04905</name>
    <name evidence="4" type="ORF">I303_104116</name>
</gene>
<dbReference type="SMART" id="SM00998">
    <property type="entry name" value="ADSL_C"/>
    <property type="match status" value="1"/>
</dbReference>
<dbReference type="VEuPathDB" id="FungiDB:I303_04905"/>
<dbReference type="InterPro" id="IPR019468">
    <property type="entry name" value="AdenyloSucc_lyase_C"/>
</dbReference>
<dbReference type="InterPro" id="IPR000362">
    <property type="entry name" value="Fumarate_lyase_fam"/>
</dbReference>
<dbReference type="PRINTS" id="PR00149">
    <property type="entry name" value="FUMRATELYASE"/>
</dbReference>
<dbReference type="Pfam" id="PF00206">
    <property type="entry name" value="Lyase_1"/>
    <property type="match status" value="1"/>
</dbReference>
<dbReference type="STRING" id="1296121.A0A1A6A690"/>
<reference evidence="4" key="2">
    <citation type="submission" date="2013-07" db="EMBL/GenBank/DDBJ databases">
        <authorList>
            <consortium name="The Broad Institute Genome Sequencing Platform"/>
            <person name="Cuomo C."/>
            <person name="Litvintseva A."/>
            <person name="Chen Y."/>
            <person name="Heitman J."/>
            <person name="Sun S."/>
            <person name="Springer D."/>
            <person name="Dromer F."/>
            <person name="Young S.K."/>
            <person name="Zeng Q."/>
            <person name="Gargeya S."/>
            <person name="Fitzgerald M."/>
            <person name="Abouelleil A."/>
            <person name="Alvarado L."/>
            <person name="Berlin A.M."/>
            <person name="Chapman S.B."/>
            <person name="Dewar J."/>
            <person name="Goldberg J."/>
            <person name="Griggs A."/>
            <person name="Gujja S."/>
            <person name="Hansen M."/>
            <person name="Howarth C."/>
            <person name="Imamovic A."/>
            <person name="Larimer J."/>
            <person name="McCowan C."/>
            <person name="Murphy C."/>
            <person name="Pearson M."/>
            <person name="Priest M."/>
            <person name="Roberts A."/>
            <person name="Saif S."/>
            <person name="Shea T."/>
            <person name="Sykes S."/>
            <person name="Wortman J."/>
            <person name="Nusbaum C."/>
            <person name="Birren B."/>
        </authorList>
    </citation>
    <scope>NUCLEOTIDE SEQUENCE</scope>
    <source>
        <strain evidence="4">CBS 10117</strain>
    </source>
</reference>
<dbReference type="AlphaFoldDB" id="A0A1A6A690"/>
<dbReference type="CDD" id="cd01597">
    <property type="entry name" value="pCLME"/>
    <property type="match status" value="1"/>
</dbReference>
<dbReference type="GO" id="GO:0003824">
    <property type="term" value="F:catalytic activity"/>
    <property type="evidence" value="ECO:0007669"/>
    <property type="project" value="InterPro"/>
</dbReference>
<dbReference type="InterPro" id="IPR008948">
    <property type="entry name" value="L-Aspartase-like"/>
</dbReference>
<accession>A0A1A6A690</accession>
<dbReference type="InterPro" id="IPR022761">
    <property type="entry name" value="Fumarate_lyase_N"/>
</dbReference>
<dbReference type="EMBL" id="KI894031">
    <property type="protein sequence ID" value="OBR85569.1"/>
    <property type="molecule type" value="Genomic_DNA"/>
</dbReference>
<dbReference type="KEGG" id="kdj:28968604"/>
<dbReference type="PRINTS" id="PR00145">
    <property type="entry name" value="ARGSUCLYASE"/>
</dbReference>
<dbReference type="Proteomes" id="UP000078595">
    <property type="component" value="Chromosome 5"/>
</dbReference>
<dbReference type="PANTHER" id="PTHR43172">
    <property type="entry name" value="ADENYLOSUCCINATE LYASE"/>
    <property type="match status" value="1"/>
</dbReference>
<name>A0A1A6A690_9TREE</name>
<dbReference type="Gene3D" id="1.20.200.10">
    <property type="entry name" value="Fumarase/aspartase (Central domain)"/>
    <property type="match status" value="1"/>
</dbReference>
<reference evidence="3" key="1">
    <citation type="submission" date="2013-07" db="EMBL/GenBank/DDBJ databases">
        <title>The Genome Sequence of Cryptococcus dejecticola CBS10117.</title>
        <authorList>
            <consortium name="The Broad Institute Genome Sequencing Platform"/>
            <person name="Cuomo C."/>
            <person name="Litvintseva A."/>
            <person name="Chen Y."/>
            <person name="Heitman J."/>
            <person name="Sun S."/>
            <person name="Springer D."/>
            <person name="Dromer F."/>
            <person name="Young S.K."/>
            <person name="Zeng Q."/>
            <person name="Gargeya S."/>
            <person name="Fitzgerald M."/>
            <person name="Abouelleil A."/>
            <person name="Alvarado L."/>
            <person name="Berlin A.M."/>
            <person name="Chapman S.B."/>
            <person name="Dewar J."/>
            <person name="Goldberg J."/>
            <person name="Griggs A."/>
            <person name="Gujja S."/>
            <person name="Hansen M."/>
            <person name="Howarth C."/>
            <person name="Imamovic A."/>
            <person name="Larimer J."/>
            <person name="McCowan C."/>
            <person name="Murphy C."/>
            <person name="Pearson M."/>
            <person name="Priest M."/>
            <person name="Roberts A."/>
            <person name="Saif S."/>
            <person name="Shea T."/>
            <person name="Sykes S."/>
            <person name="Wortman J."/>
            <person name="Nusbaum C."/>
            <person name="Birren B."/>
        </authorList>
    </citation>
    <scope>NUCLEOTIDE SEQUENCE [LARGE SCALE GENOMIC DNA]</scope>
    <source>
        <strain evidence="3">CBS 10117</strain>
    </source>
</reference>
<keyword evidence="5" id="KW-1185">Reference proteome</keyword>
<dbReference type="EMBL" id="CP144534">
    <property type="protein sequence ID" value="WWC61532.1"/>
    <property type="molecule type" value="Genomic_DNA"/>
</dbReference>
<dbReference type="Pfam" id="PF10397">
    <property type="entry name" value="ADSL_C"/>
    <property type="match status" value="1"/>
</dbReference>
<organism evidence="3">
    <name type="scientific">Kwoniella dejecticola CBS 10117</name>
    <dbReference type="NCBI Taxonomy" id="1296121"/>
    <lineage>
        <taxon>Eukaryota</taxon>
        <taxon>Fungi</taxon>
        <taxon>Dikarya</taxon>
        <taxon>Basidiomycota</taxon>
        <taxon>Agaricomycotina</taxon>
        <taxon>Tremellomycetes</taxon>
        <taxon>Tremellales</taxon>
        <taxon>Cryptococcaceae</taxon>
        <taxon>Kwoniella</taxon>
    </lineage>
</organism>
<reference evidence="4" key="3">
    <citation type="submission" date="2024-02" db="EMBL/GenBank/DDBJ databases">
        <title>Comparative genomics of Cryptococcus and Kwoniella reveals pathogenesis evolution and contrasting modes of karyotype evolution via chromosome fusion or intercentromeric recombination.</title>
        <authorList>
            <person name="Coelho M.A."/>
            <person name="David-Palma M."/>
            <person name="Shea T."/>
            <person name="Bowers K."/>
            <person name="McGinley-Smith S."/>
            <person name="Mohammad A.W."/>
            <person name="Gnirke A."/>
            <person name="Yurkov A.M."/>
            <person name="Nowrousian M."/>
            <person name="Sun S."/>
            <person name="Cuomo C.A."/>
            <person name="Heitman J."/>
        </authorList>
    </citation>
    <scope>NUCLEOTIDE SEQUENCE</scope>
    <source>
        <strain evidence="4">CBS 10117</strain>
    </source>
</reference>
<evidence type="ECO:0000256" key="1">
    <source>
        <dbReference type="ARBA" id="ARBA00034772"/>
    </source>
</evidence>
<evidence type="ECO:0000313" key="3">
    <source>
        <dbReference type="EMBL" id="OBR85569.1"/>
    </source>
</evidence>
<dbReference type="OrthoDB" id="406045at2759"/>
<feature type="domain" description="Adenylosuccinate lyase C-terminal" evidence="2">
    <location>
        <begin position="415"/>
        <end position="494"/>
    </location>
</feature>
<evidence type="ECO:0000313" key="5">
    <source>
        <dbReference type="Proteomes" id="UP000078595"/>
    </source>
</evidence>
<evidence type="ECO:0000313" key="4">
    <source>
        <dbReference type="EMBL" id="WWC61532.1"/>
    </source>
</evidence>
<sequence>MPSPYINGTPNGAVNGENGGGLVGAGWDSSSWGIDLPSPLHSLPGNVSMLDSAVFRTMFGTDKMREIMCDKAYVARLVEVEVALAKVEGDLGIIPAEQAAKIAKYADPAKINLERLRHETDIVGYSILPVIRQIGEMCGESGKYVHIGFNTQDIHDLAVSLQIKAGLDLVEKQINEARSTLLKLAKEHRNSIMMGRTHLQHALPITFGYKCAIYLDALDRHAERLQQIRPRALLASIGGASGSLGSMGMGSEGVEPDGVRTISAICKYLGLTEPKICIHVARDHIAEIVSFLANVCGTLAKIAFDIILLSAIEISEVKEPFVPHRGASSTMPHKRNPISSEIITAIAKLTRSHASTAMDALVGDFERPTGPWHLEFVVIPETFTYASNSLNQANFLLSNMSINTERMVKNLSLSNGLIMAEHVMVGLADKVGRIQAHDIIYEDCKRCIETGESLNDLLKVNKQVTKYLTEDDIDWRMNPRNYLGSCLAWVDKVVAGR</sequence>
<dbReference type="GeneID" id="28968604"/>
<dbReference type="InterPro" id="IPR024083">
    <property type="entry name" value="Fumarase/histidase_N"/>
</dbReference>
<dbReference type="RefSeq" id="XP_018263411.1">
    <property type="nucleotide sequence ID" value="XM_018408200.1"/>
</dbReference>
<dbReference type="SUPFAM" id="SSF48557">
    <property type="entry name" value="L-aspartase-like"/>
    <property type="match status" value="1"/>
</dbReference>
<dbReference type="Gene3D" id="1.10.275.10">
    <property type="entry name" value="Fumarase/aspartase (N-terminal domain)"/>
    <property type="match status" value="1"/>
</dbReference>
<proteinExistence type="inferred from homology"/>
<comment type="similarity">
    <text evidence="1">Belongs to the class-II fumarase/aspartase family.</text>
</comment>